<evidence type="ECO:0000256" key="3">
    <source>
        <dbReference type="ARBA" id="ARBA00022722"/>
    </source>
</evidence>
<organism evidence="9 10">
    <name type="scientific">Candidatus Aphodousia faecigallinarum</name>
    <dbReference type="NCBI Taxonomy" id="2840677"/>
    <lineage>
        <taxon>Bacteria</taxon>
        <taxon>Pseudomonadati</taxon>
        <taxon>Pseudomonadota</taxon>
        <taxon>Betaproteobacteria</taxon>
        <taxon>Burkholderiales</taxon>
        <taxon>Sutterellaceae</taxon>
        <taxon>Sutterellaceae incertae sedis</taxon>
        <taxon>Candidatus Aphodousia</taxon>
    </lineage>
</organism>
<dbReference type="InterPro" id="IPR003156">
    <property type="entry name" value="DHHA1_dom"/>
</dbReference>
<dbReference type="GO" id="GO:0003676">
    <property type="term" value="F:nucleic acid binding"/>
    <property type="evidence" value="ECO:0007669"/>
    <property type="project" value="InterPro"/>
</dbReference>
<evidence type="ECO:0000313" key="10">
    <source>
        <dbReference type="Proteomes" id="UP000824083"/>
    </source>
</evidence>
<comment type="caution">
    <text evidence="9">The sequence shown here is derived from an EMBL/GenBank/DDBJ whole genome shotgun (WGS) entry which is preliminary data.</text>
</comment>
<dbReference type="AlphaFoldDB" id="A0A9D1IIA1"/>
<evidence type="ECO:0000259" key="7">
    <source>
        <dbReference type="Pfam" id="PF02272"/>
    </source>
</evidence>
<feature type="domain" description="DHHA1" evidence="7">
    <location>
        <begin position="353"/>
        <end position="448"/>
    </location>
</feature>
<name>A0A9D1IIA1_9BURK</name>
<evidence type="ECO:0000259" key="8">
    <source>
        <dbReference type="Pfam" id="PF17768"/>
    </source>
</evidence>
<dbReference type="Proteomes" id="UP000824083">
    <property type="component" value="Unassembled WGS sequence"/>
</dbReference>
<gene>
    <name evidence="9" type="primary">recJ</name>
    <name evidence="9" type="ORF">IAC56_04035</name>
</gene>
<dbReference type="InterPro" id="IPR004610">
    <property type="entry name" value="RecJ"/>
</dbReference>
<dbReference type="FunFam" id="3.90.1640.30:FF:000001">
    <property type="entry name" value="Single-stranded-DNA-specific exonuclease RecJ"/>
    <property type="match status" value="1"/>
</dbReference>
<dbReference type="GO" id="GO:0006310">
    <property type="term" value="P:DNA recombination"/>
    <property type="evidence" value="ECO:0007669"/>
    <property type="project" value="InterPro"/>
</dbReference>
<dbReference type="Gene3D" id="3.10.310.30">
    <property type="match status" value="1"/>
</dbReference>
<evidence type="ECO:0000259" key="6">
    <source>
        <dbReference type="Pfam" id="PF01368"/>
    </source>
</evidence>
<keyword evidence="4" id="KW-0378">Hydrolase</keyword>
<dbReference type="Gene3D" id="3.90.1640.30">
    <property type="match status" value="1"/>
</dbReference>
<dbReference type="InterPro" id="IPR001667">
    <property type="entry name" value="DDH_dom"/>
</dbReference>
<dbReference type="InterPro" id="IPR038763">
    <property type="entry name" value="DHH_sf"/>
</dbReference>
<evidence type="ECO:0000256" key="5">
    <source>
        <dbReference type="ARBA" id="ARBA00022839"/>
    </source>
</evidence>
<evidence type="ECO:0000256" key="4">
    <source>
        <dbReference type="ARBA" id="ARBA00022801"/>
    </source>
</evidence>
<reference evidence="9" key="1">
    <citation type="submission" date="2020-10" db="EMBL/GenBank/DDBJ databases">
        <authorList>
            <person name="Gilroy R."/>
        </authorList>
    </citation>
    <scope>NUCLEOTIDE SEQUENCE</scope>
    <source>
        <strain evidence="9">7463</strain>
    </source>
</reference>
<accession>A0A9D1IIA1</accession>
<dbReference type="InterPro" id="IPR041122">
    <property type="entry name" value="RecJ_OB"/>
</dbReference>
<comment type="similarity">
    <text evidence="1">Belongs to the RecJ family.</text>
</comment>
<dbReference type="Pfam" id="PF17768">
    <property type="entry name" value="RecJ_OB"/>
    <property type="match status" value="1"/>
</dbReference>
<dbReference type="NCBIfam" id="TIGR00644">
    <property type="entry name" value="recJ"/>
    <property type="match status" value="1"/>
</dbReference>
<keyword evidence="5 9" id="KW-0269">Exonuclease</keyword>
<dbReference type="GO" id="GO:0008409">
    <property type="term" value="F:5'-3' exonuclease activity"/>
    <property type="evidence" value="ECO:0007669"/>
    <property type="project" value="InterPro"/>
</dbReference>
<dbReference type="Pfam" id="PF01368">
    <property type="entry name" value="DHH"/>
    <property type="match status" value="1"/>
</dbReference>
<dbReference type="InterPro" id="IPR051673">
    <property type="entry name" value="SSDNA_exonuclease_RecJ"/>
</dbReference>
<dbReference type="GO" id="GO:0006281">
    <property type="term" value="P:DNA repair"/>
    <property type="evidence" value="ECO:0007669"/>
    <property type="project" value="InterPro"/>
</dbReference>
<feature type="domain" description="RecJ OB" evidence="8">
    <location>
        <begin position="462"/>
        <end position="558"/>
    </location>
</feature>
<dbReference type="PANTHER" id="PTHR30255:SF2">
    <property type="entry name" value="SINGLE-STRANDED-DNA-SPECIFIC EXONUCLEASE RECJ"/>
    <property type="match status" value="1"/>
</dbReference>
<reference evidence="9" key="2">
    <citation type="journal article" date="2021" name="PeerJ">
        <title>Extensive microbial diversity within the chicken gut microbiome revealed by metagenomics and culture.</title>
        <authorList>
            <person name="Gilroy R."/>
            <person name="Ravi A."/>
            <person name="Getino M."/>
            <person name="Pursley I."/>
            <person name="Horton D.L."/>
            <person name="Alikhan N.F."/>
            <person name="Baker D."/>
            <person name="Gharbi K."/>
            <person name="Hall N."/>
            <person name="Watson M."/>
            <person name="Adriaenssens E.M."/>
            <person name="Foster-Nyarko E."/>
            <person name="Jarju S."/>
            <person name="Secka A."/>
            <person name="Antonio M."/>
            <person name="Oren A."/>
            <person name="Chaudhuri R.R."/>
            <person name="La Ragione R."/>
            <person name="Hildebrand F."/>
            <person name="Pallen M.J."/>
        </authorList>
    </citation>
    <scope>NUCLEOTIDE SEQUENCE</scope>
    <source>
        <strain evidence="9">7463</strain>
    </source>
</reference>
<proteinExistence type="inferred from homology"/>
<keyword evidence="3" id="KW-0540">Nuclease</keyword>
<dbReference type="SUPFAM" id="SSF64182">
    <property type="entry name" value="DHH phosphoesterases"/>
    <property type="match status" value="1"/>
</dbReference>
<evidence type="ECO:0000313" key="9">
    <source>
        <dbReference type="EMBL" id="HIU37425.1"/>
    </source>
</evidence>
<dbReference type="PANTHER" id="PTHR30255">
    <property type="entry name" value="SINGLE-STRANDED-DNA-SPECIFIC EXONUCLEASE RECJ"/>
    <property type="match status" value="1"/>
</dbReference>
<feature type="domain" description="DDH" evidence="6">
    <location>
        <begin position="73"/>
        <end position="230"/>
    </location>
</feature>
<evidence type="ECO:0000256" key="1">
    <source>
        <dbReference type="ARBA" id="ARBA00005915"/>
    </source>
</evidence>
<sequence length="562" mass="61674">MTRFITRDYSPAIASHLVEEGYLEPLARVLAARGIESADDLKADWRGMIPPETLLGTANAAKLLADAIEANLRIMVIADYDCDGATACAVALMGLRSMGATVDYLVPDRFVYGYGLTPAIVDLAAQKGAELIVTVDNGMASIDGVLEAKKKGIEVIITDHHLPAEKLPEAACIVNPNTPGCDFPSKNLAGVGVMFYVLMALRAEFRRRGKFDAKTQPRLDALVDLVALGTVADVVKLDRNNRILVQQGLNKVRCGHTHLGLKALFEVAGRPSAQAKVRDFGFVIAPRINAAGRLDLMTAGIECLMSDCDEQAQHYAKILDDYNKQRRELELDMQWDAAMLLNKIDVSKRHTLALYEPTWHQGIVGLVASRIKESKHRPTIAFANAADGEMKGSGRSIEGVHLRDMLDLVTKTAPGIIKKFGGHAMAAGLTIDAHRFDDFCGVFENVVAQNCDSDVFERHVFVDGELHPRDINTALVEAINGQIWGQGFLPPLFANEFKVLHQTVLKGGHLKLMLELDGSRFNGIFFRRSAEVPSTARLAYRPEINEWMGQRSIQLVIEQVEG</sequence>
<evidence type="ECO:0000256" key="2">
    <source>
        <dbReference type="ARBA" id="ARBA00019841"/>
    </source>
</evidence>
<protein>
    <recommendedName>
        <fullName evidence="2">Single-stranded-DNA-specific exonuclease RecJ</fullName>
    </recommendedName>
</protein>
<dbReference type="Pfam" id="PF02272">
    <property type="entry name" value="DHHA1"/>
    <property type="match status" value="1"/>
</dbReference>
<dbReference type="EMBL" id="DVMY01000067">
    <property type="protein sequence ID" value="HIU37425.1"/>
    <property type="molecule type" value="Genomic_DNA"/>
</dbReference>